<comment type="caution">
    <text evidence="2">The sequence shown here is derived from an EMBL/GenBank/DDBJ whole genome shotgun (WGS) entry which is preliminary data.</text>
</comment>
<feature type="region of interest" description="Disordered" evidence="1">
    <location>
        <begin position="1"/>
        <end position="36"/>
    </location>
</feature>
<proteinExistence type="predicted"/>
<evidence type="ECO:0000256" key="1">
    <source>
        <dbReference type="SAM" id="MobiDB-lite"/>
    </source>
</evidence>
<protein>
    <submittedName>
        <fullName evidence="2">Uncharacterized protein</fullName>
    </submittedName>
</protein>
<dbReference type="EMBL" id="SRLO01000142">
    <property type="protein sequence ID" value="TNN72070.1"/>
    <property type="molecule type" value="Genomic_DNA"/>
</dbReference>
<reference evidence="2 3" key="1">
    <citation type="submission" date="2019-03" db="EMBL/GenBank/DDBJ databases">
        <title>First draft genome of Liparis tanakae, snailfish: a comprehensive survey of snailfish specific genes.</title>
        <authorList>
            <person name="Kim W."/>
            <person name="Song I."/>
            <person name="Jeong J.-H."/>
            <person name="Kim D."/>
            <person name="Kim S."/>
            <person name="Ryu S."/>
            <person name="Song J.Y."/>
            <person name="Lee S.K."/>
        </authorList>
    </citation>
    <scope>NUCLEOTIDE SEQUENCE [LARGE SCALE GENOMIC DNA]</scope>
    <source>
        <tissue evidence="2">Muscle</tissue>
    </source>
</reference>
<dbReference type="Proteomes" id="UP000314294">
    <property type="component" value="Unassembled WGS sequence"/>
</dbReference>
<sequence>MKPRRVHWLSELREVGAEGDEGDGGGPKPTTTKKTTTTTQVIVTPGMLNCLLAGNVGLETGVTSRCCECMGFNESHEKTKIKDKIILNAINMARRTAGGGREDDICEVENRAKG</sequence>
<evidence type="ECO:0000313" key="3">
    <source>
        <dbReference type="Proteomes" id="UP000314294"/>
    </source>
</evidence>
<keyword evidence="3" id="KW-1185">Reference proteome</keyword>
<name>A0A4Z2I2K9_9TELE</name>
<accession>A0A4Z2I2K9</accession>
<evidence type="ECO:0000313" key="2">
    <source>
        <dbReference type="EMBL" id="TNN72070.1"/>
    </source>
</evidence>
<gene>
    <name evidence="2" type="ORF">EYF80_017647</name>
</gene>
<organism evidence="2 3">
    <name type="scientific">Liparis tanakae</name>
    <name type="common">Tanaka's snailfish</name>
    <dbReference type="NCBI Taxonomy" id="230148"/>
    <lineage>
        <taxon>Eukaryota</taxon>
        <taxon>Metazoa</taxon>
        <taxon>Chordata</taxon>
        <taxon>Craniata</taxon>
        <taxon>Vertebrata</taxon>
        <taxon>Euteleostomi</taxon>
        <taxon>Actinopterygii</taxon>
        <taxon>Neopterygii</taxon>
        <taxon>Teleostei</taxon>
        <taxon>Neoteleostei</taxon>
        <taxon>Acanthomorphata</taxon>
        <taxon>Eupercaria</taxon>
        <taxon>Perciformes</taxon>
        <taxon>Cottioidei</taxon>
        <taxon>Cottales</taxon>
        <taxon>Liparidae</taxon>
        <taxon>Liparis</taxon>
    </lineage>
</organism>
<dbReference type="AlphaFoldDB" id="A0A4Z2I2K9"/>